<evidence type="ECO:0000313" key="8">
    <source>
        <dbReference type="Proteomes" id="UP001213972"/>
    </source>
</evidence>
<evidence type="ECO:0000256" key="5">
    <source>
        <dbReference type="SAM" id="Phobius"/>
    </source>
</evidence>
<dbReference type="PANTHER" id="PTHR23531:SF1">
    <property type="entry name" value="QUINOLENE RESISTANCE PROTEIN NORA"/>
    <property type="match status" value="1"/>
</dbReference>
<dbReference type="PANTHER" id="PTHR23531">
    <property type="entry name" value="QUINOLENE RESISTANCE PROTEIN NORA"/>
    <property type="match status" value="1"/>
</dbReference>
<dbReference type="EMBL" id="CP119321">
    <property type="protein sequence ID" value="WEK12783.1"/>
    <property type="molecule type" value="Genomic_DNA"/>
</dbReference>
<feature type="transmembrane region" description="Helical" evidence="5">
    <location>
        <begin position="302"/>
        <end position="329"/>
    </location>
</feature>
<dbReference type="Gene3D" id="1.20.1250.20">
    <property type="entry name" value="MFS general substrate transporter like domains"/>
    <property type="match status" value="2"/>
</dbReference>
<feature type="transmembrane region" description="Helical" evidence="5">
    <location>
        <begin position="273"/>
        <end position="296"/>
    </location>
</feature>
<keyword evidence="4 5" id="KW-0472">Membrane</keyword>
<dbReference type="Pfam" id="PF07690">
    <property type="entry name" value="MFS_1"/>
    <property type="match status" value="1"/>
</dbReference>
<feature type="transmembrane region" description="Helical" evidence="5">
    <location>
        <begin position="341"/>
        <end position="363"/>
    </location>
</feature>
<keyword evidence="3 5" id="KW-1133">Transmembrane helix</keyword>
<keyword evidence="2 5" id="KW-0812">Transmembrane</keyword>
<dbReference type="CDD" id="cd17489">
    <property type="entry name" value="MFS_YfcJ_like"/>
    <property type="match status" value="1"/>
</dbReference>
<dbReference type="Proteomes" id="UP001213972">
    <property type="component" value="Chromosome"/>
</dbReference>
<sequence length="415" mass="43535">MSAGRTAPSGWREIWSPAFLVIFGLNFVLNVSQFMVNALVPKLTDGFGASATTVGLVTGLFAATALLVRPFVGVATTRIRHSHLLAATAVVLLLAFACFAFAGDVTAVVIGRLLQGFGMGFLAPVTLAMASNALPERRMASGIGLFSLGQAIGMAIGPAIGLWLERLLGYGPTFAISAGAMAVVAVLAPLVRSESPRRESRPRERLWRSFIAPEAIAPAIVIFFLGGAYSVVNSFVILYGESMGIESIGLFFTAYALALLVSRPIAGPIADRFGLTAVIVPGTLIYGVAFFLISTARSLPEFLVAGAVSAFGYGICQPAVQTLALLAVSRERRGIASNTNYMGLDLSYLVLPVAAGALVSAGHEAGWADADAYSLMFRFMIIPVAIGLAVYVLFARPTPRTRDDLSPGALNPTEG</sequence>
<name>A0AAJ6B208_9MICO</name>
<dbReference type="PROSITE" id="PS50850">
    <property type="entry name" value="MFS"/>
    <property type="match status" value="1"/>
</dbReference>
<dbReference type="SUPFAM" id="SSF103473">
    <property type="entry name" value="MFS general substrate transporter"/>
    <property type="match status" value="1"/>
</dbReference>
<reference evidence="7" key="1">
    <citation type="submission" date="2023-03" db="EMBL/GenBank/DDBJ databases">
        <title>Andean soil-derived lignocellulolytic bacterial consortium as a source of novel taxa and putative plastic-active enzymes.</title>
        <authorList>
            <person name="Diaz-Garcia L."/>
            <person name="Chuvochina M."/>
            <person name="Feuerriegel G."/>
            <person name="Bunk B."/>
            <person name="Sproer C."/>
            <person name="Streit W.R."/>
            <person name="Rodriguez L.M."/>
            <person name="Overmann J."/>
            <person name="Jimenez D.J."/>
        </authorList>
    </citation>
    <scope>NUCLEOTIDE SEQUENCE</scope>
    <source>
        <strain evidence="7">MAG 4610</strain>
    </source>
</reference>
<evidence type="ECO:0000256" key="2">
    <source>
        <dbReference type="ARBA" id="ARBA00022692"/>
    </source>
</evidence>
<organism evidence="7 8">
    <name type="scientific">Candidatus Microbacterium phytovorans</name>
    <dbReference type="NCBI Taxonomy" id="3121374"/>
    <lineage>
        <taxon>Bacteria</taxon>
        <taxon>Bacillati</taxon>
        <taxon>Actinomycetota</taxon>
        <taxon>Actinomycetes</taxon>
        <taxon>Micrococcales</taxon>
        <taxon>Microbacteriaceae</taxon>
        <taxon>Microbacterium</taxon>
    </lineage>
</organism>
<proteinExistence type="predicted"/>
<feature type="domain" description="Major facilitator superfamily (MFS) profile" evidence="6">
    <location>
        <begin position="18"/>
        <end position="399"/>
    </location>
</feature>
<dbReference type="GO" id="GO:0022857">
    <property type="term" value="F:transmembrane transporter activity"/>
    <property type="evidence" value="ECO:0007669"/>
    <property type="project" value="InterPro"/>
</dbReference>
<dbReference type="InterPro" id="IPR052714">
    <property type="entry name" value="MFS_Exporter"/>
</dbReference>
<feature type="transmembrane region" description="Helical" evidence="5">
    <location>
        <begin position="211"/>
        <end position="231"/>
    </location>
</feature>
<feature type="transmembrane region" description="Helical" evidence="5">
    <location>
        <begin position="47"/>
        <end position="72"/>
    </location>
</feature>
<evidence type="ECO:0000256" key="4">
    <source>
        <dbReference type="ARBA" id="ARBA00023136"/>
    </source>
</evidence>
<dbReference type="InterPro" id="IPR011701">
    <property type="entry name" value="MFS"/>
</dbReference>
<dbReference type="AlphaFoldDB" id="A0AAJ6B208"/>
<feature type="transmembrane region" description="Helical" evidence="5">
    <location>
        <begin position="375"/>
        <end position="394"/>
    </location>
</feature>
<dbReference type="GO" id="GO:0005886">
    <property type="term" value="C:plasma membrane"/>
    <property type="evidence" value="ECO:0007669"/>
    <property type="project" value="UniProtKB-SubCell"/>
</dbReference>
<gene>
    <name evidence="7" type="ORF">P0Y48_09920</name>
</gene>
<evidence type="ECO:0000313" key="7">
    <source>
        <dbReference type="EMBL" id="WEK12783.1"/>
    </source>
</evidence>
<feature type="transmembrane region" description="Helical" evidence="5">
    <location>
        <begin position="109"/>
        <end position="130"/>
    </location>
</feature>
<feature type="transmembrane region" description="Helical" evidence="5">
    <location>
        <begin position="170"/>
        <end position="191"/>
    </location>
</feature>
<feature type="transmembrane region" description="Helical" evidence="5">
    <location>
        <begin position="142"/>
        <end position="164"/>
    </location>
</feature>
<feature type="transmembrane region" description="Helical" evidence="5">
    <location>
        <begin position="84"/>
        <end position="103"/>
    </location>
</feature>
<feature type="transmembrane region" description="Helical" evidence="5">
    <location>
        <begin position="243"/>
        <end position="261"/>
    </location>
</feature>
<dbReference type="InterPro" id="IPR036259">
    <property type="entry name" value="MFS_trans_sf"/>
</dbReference>
<evidence type="ECO:0000259" key="6">
    <source>
        <dbReference type="PROSITE" id="PS50850"/>
    </source>
</evidence>
<evidence type="ECO:0000256" key="3">
    <source>
        <dbReference type="ARBA" id="ARBA00022989"/>
    </source>
</evidence>
<evidence type="ECO:0000256" key="1">
    <source>
        <dbReference type="ARBA" id="ARBA00004651"/>
    </source>
</evidence>
<comment type="subcellular location">
    <subcellularLocation>
        <location evidence="1">Cell membrane</location>
        <topology evidence="1">Multi-pass membrane protein</topology>
    </subcellularLocation>
</comment>
<feature type="transmembrane region" description="Helical" evidence="5">
    <location>
        <begin position="14"/>
        <end position="35"/>
    </location>
</feature>
<dbReference type="InterPro" id="IPR020846">
    <property type="entry name" value="MFS_dom"/>
</dbReference>
<protein>
    <submittedName>
        <fullName evidence="7">MFS transporter</fullName>
    </submittedName>
</protein>
<accession>A0AAJ6B208</accession>